<gene>
    <name evidence="2" type="ORF">SAMN04488094_115127</name>
</gene>
<accession>A0A1I1PZJ0</accession>
<evidence type="ECO:0000313" key="2">
    <source>
        <dbReference type="EMBL" id="SFD11330.1"/>
    </source>
</evidence>
<sequence>MLPRYRWIAASLIALAAAGCETTTPPGKSGGTEQLRASMTPALRSAGVPDFCIEQLSLSTLAQVKGITGKRARSSMEALQRRQQIRAAASKDCGAF</sequence>
<keyword evidence="1" id="KW-0732">Signal</keyword>
<dbReference type="PROSITE" id="PS51257">
    <property type="entry name" value="PROKAR_LIPOPROTEIN"/>
    <property type="match status" value="1"/>
</dbReference>
<evidence type="ECO:0008006" key="4">
    <source>
        <dbReference type="Google" id="ProtNLM"/>
    </source>
</evidence>
<dbReference type="AlphaFoldDB" id="A0A1I1PZJ0"/>
<dbReference type="Proteomes" id="UP000198728">
    <property type="component" value="Unassembled WGS sequence"/>
</dbReference>
<keyword evidence="3" id="KW-1185">Reference proteome</keyword>
<feature type="chain" id="PRO_5011669808" description="Lipoprotein" evidence="1">
    <location>
        <begin position="17"/>
        <end position="96"/>
    </location>
</feature>
<dbReference type="RefSeq" id="WP_093362470.1">
    <property type="nucleotide sequence ID" value="NZ_FOLG01000015.1"/>
</dbReference>
<organism evidence="2 3">
    <name type="scientific">Tropicimonas isoalkanivorans</name>
    <dbReference type="NCBI Taxonomy" id="441112"/>
    <lineage>
        <taxon>Bacteria</taxon>
        <taxon>Pseudomonadati</taxon>
        <taxon>Pseudomonadota</taxon>
        <taxon>Alphaproteobacteria</taxon>
        <taxon>Rhodobacterales</taxon>
        <taxon>Roseobacteraceae</taxon>
        <taxon>Tropicimonas</taxon>
    </lineage>
</organism>
<dbReference type="OrthoDB" id="7869198at2"/>
<feature type="signal peptide" evidence="1">
    <location>
        <begin position="1"/>
        <end position="16"/>
    </location>
</feature>
<dbReference type="STRING" id="441112.SAMN04488094_115127"/>
<protein>
    <recommendedName>
        <fullName evidence="4">Lipoprotein</fullName>
    </recommendedName>
</protein>
<evidence type="ECO:0000313" key="3">
    <source>
        <dbReference type="Proteomes" id="UP000198728"/>
    </source>
</evidence>
<reference evidence="2 3" key="1">
    <citation type="submission" date="2016-10" db="EMBL/GenBank/DDBJ databases">
        <authorList>
            <person name="de Groot N.N."/>
        </authorList>
    </citation>
    <scope>NUCLEOTIDE SEQUENCE [LARGE SCALE GENOMIC DNA]</scope>
    <source>
        <strain evidence="2 3">DSM 19548</strain>
    </source>
</reference>
<name>A0A1I1PZJ0_9RHOB</name>
<dbReference type="EMBL" id="FOLG01000015">
    <property type="protein sequence ID" value="SFD11330.1"/>
    <property type="molecule type" value="Genomic_DNA"/>
</dbReference>
<proteinExistence type="predicted"/>
<evidence type="ECO:0000256" key="1">
    <source>
        <dbReference type="SAM" id="SignalP"/>
    </source>
</evidence>